<proteinExistence type="predicted"/>
<dbReference type="PROSITE" id="PS00108">
    <property type="entry name" value="PROTEIN_KINASE_ST"/>
    <property type="match status" value="1"/>
</dbReference>
<dbReference type="InterPro" id="IPR008271">
    <property type="entry name" value="Ser/Thr_kinase_AS"/>
</dbReference>
<comment type="caution">
    <text evidence="9">The sequence shown here is derived from an EMBL/GenBank/DDBJ whole genome shotgun (WGS) entry which is preliminary data.</text>
</comment>
<dbReference type="PANTHER" id="PTHR43289:SF34">
    <property type="entry name" value="SERINE_THREONINE-PROTEIN KINASE YBDM-RELATED"/>
    <property type="match status" value="1"/>
</dbReference>
<evidence type="ECO:0000259" key="8">
    <source>
        <dbReference type="PROSITE" id="PS50011"/>
    </source>
</evidence>
<dbReference type="AlphaFoldDB" id="A0AAD6QS90"/>
<evidence type="ECO:0000256" key="1">
    <source>
        <dbReference type="ARBA" id="ARBA00022527"/>
    </source>
</evidence>
<dbReference type="Pfam" id="PF00069">
    <property type="entry name" value="Pkinase"/>
    <property type="match status" value="1"/>
</dbReference>
<organism evidence="9 10">
    <name type="scientific">Populus alba x Populus x berolinensis</name>
    <dbReference type="NCBI Taxonomy" id="444605"/>
    <lineage>
        <taxon>Eukaryota</taxon>
        <taxon>Viridiplantae</taxon>
        <taxon>Streptophyta</taxon>
        <taxon>Embryophyta</taxon>
        <taxon>Tracheophyta</taxon>
        <taxon>Spermatophyta</taxon>
        <taxon>Magnoliopsida</taxon>
        <taxon>eudicotyledons</taxon>
        <taxon>Gunneridae</taxon>
        <taxon>Pentapetalae</taxon>
        <taxon>rosids</taxon>
        <taxon>fabids</taxon>
        <taxon>Malpighiales</taxon>
        <taxon>Salicaceae</taxon>
        <taxon>Saliceae</taxon>
        <taxon>Populus</taxon>
    </lineage>
</organism>
<evidence type="ECO:0000313" key="9">
    <source>
        <dbReference type="EMBL" id="KAJ6995531.1"/>
    </source>
</evidence>
<dbReference type="Gene3D" id="1.10.510.10">
    <property type="entry name" value="Transferase(Phosphotransferase) domain 1"/>
    <property type="match status" value="1"/>
</dbReference>
<dbReference type="CDD" id="cd14014">
    <property type="entry name" value="STKc_PknB_like"/>
    <property type="match status" value="1"/>
</dbReference>
<evidence type="ECO:0000256" key="7">
    <source>
        <dbReference type="SAM" id="Phobius"/>
    </source>
</evidence>
<keyword evidence="3" id="KW-0547">Nucleotide-binding</keyword>
<dbReference type="GO" id="GO:0004674">
    <property type="term" value="F:protein serine/threonine kinase activity"/>
    <property type="evidence" value="ECO:0007669"/>
    <property type="project" value="UniProtKB-KW"/>
</dbReference>
<evidence type="ECO:0000256" key="4">
    <source>
        <dbReference type="ARBA" id="ARBA00022777"/>
    </source>
</evidence>
<keyword evidence="1" id="KW-0723">Serine/threonine-protein kinase</keyword>
<feature type="domain" description="Protein kinase" evidence="8">
    <location>
        <begin position="1"/>
        <end position="165"/>
    </location>
</feature>
<keyword evidence="7" id="KW-1133">Transmembrane helix</keyword>
<dbReference type="PROSITE" id="PS50011">
    <property type="entry name" value="PROTEIN_KINASE_DOM"/>
    <property type="match status" value="1"/>
</dbReference>
<evidence type="ECO:0000313" key="10">
    <source>
        <dbReference type="Proteomes" id="UP001164929"/>
    </source>
</evidence>
<feature type="region of interest" description="Disordered" evidence="6">
    <location>
        <begin position="175"/>
        <end position="242"/>
    </location>
</feature>
<dbReference type="PANTHER" id="PTHR43289">
    <property type="entry name" value="MITOGEN-ACTIVATED PROTEIN KINASE KINASE KINASE 20-RELATED"/>
    <property type="match status" value="1"/>
</dbReference>
<dbReference type="Proteomes" id="UP001164929">
    <property type="component" value="Chromosome 6"/>
</dbReference>
<name>A0AAD6QS90_9ROSI</name>
<evidence type="ECO:0000256" key="5">
    <source>
        <dbReference type="ARBA" id="ARBA00022840"/>
    </source>
</evidence>
<dbReference type="FunFam" id="1.10.510.10:FF:000021">
    <property type="entry name" value="Serine/threonine protein kinase"/>
    <property type="match status" value="1"/>
</dbReference>
<keyword evidence="2" id="KW-0808">Transferase</keyword>
<keyword evidence="5" id="KW-0067">ATP-binding</keyword>
<gene>
    <name evidence="9" type="ORF">NC653_018109</name>
</gene>
<evidence type="ECO:0000256" key="6">
    <source>
        <dbReference type="SAM" id="MobiDB-lite"/>
    </source>
</evidence>
<sequence length="297" mass="31545">MPPHAVVAVLRPVLGGLAAAHRAGLVHRDVKPENVLISDDGDVKIADFGLVRAVAAAGITSTSVILGTAAYLSPEQVRDGNAGPRSDVYSVGILTYELLTGVAPFTGDSPLAVAYQRLDHDVPRPGSVIEGVPTPFDDFVACATARDPAQRYADAIEMLADVEAIAEELDLPDFRVPAPRNSAQHRSAALHHGRRSEQQPPAPPPQAPVRQPTRQLTRGPGDWPQPEPRTEADSEPEDDYEYQPVSGEFAGIALSEFAVARQNGRRMVLIWVALVLALTGLAATAGWTLGSNLSGLL</sequence>
<evidence type="ECO:0000256" key="2">
    <source>
        <dbReference type="ARBA" id="ARBA00022679"/>
    </source>
</evidence>
<dbReference type="SUPFAM" id="SSF56112">
    <property type="entry name" value="Protein kinase-like (PK-like)"/>
    <property type="match status" value="1"/>
</dbReference>
<dbReference type="GO" id="GO:0005524">
    <property type="term" value="F:ATP binding"/>
    <property type="evidence" value="ECO:0007669"/>
    <property type="project" value="UniProtKB-KW"/>
</dbReference>
<keyword evidence="7" id="KW-0812">Transmembrane</keyword>
<dbReference type="EMBL" id="JAQIZT010000006">
    <property type="protein sequence ID" value="KAJ6995531.1"/>
    <property type="molecule type" value="Genomic_DNA"/>
</dbReference>
<feature type="transmembrane region" description="Helical" evidence="7">
    <location>
        <begin position="268"/>
        <end position="289"/>
    </location>
</feature>
<evidence type="ECO:0000256" key="3">
    <source>
        <dbReference type="ARBA" id="ARBA00022741"/>
    </source>
</evidence>
<dbReference type="InterPro" id="IPR000719">
    <property type="entry name" value="Prot_kinase_dom"/>
</dbReference>
<dbReference type="SMART" id="SM00220">
    <property type="entry name" value="S_TKc"/>
    <property type="match status" value="1"/>
</dbReference>
<keyword evidence="10" id="KW-1185">Reference proteome</keyword>
<keyword evidence="4 9" id="KW-0418">Kinase</keyword>
<dbReference type="InterPro" id="IPR011009">
    <property type="entry name" value="Kinase-like_dom_sf"/>
</dbReference>
<keyword evidence="7" id="KW-0472">Membrane</keyword>
<reference evidence="9" key="1">
    <citation type="journal article" date="2023" name="Mol. Ecol. Resour.">
        <title>Chromosome-level genome assembly of a triploid poplar Populus alba 'Berolinensis'.</title>
        <authorList>
            <person name="Chen S."/>
            <person name="Yu Y."/>
            <person name="Wang X."/>
            <person name="Wang S."/>
            <person name="Zhang T."/>
            <person name="Zhou Y."/>
            <person name="He R."/>
            <person name="Meng N."/>
            <person name="Wang Y."/>
            <person name="Liu W."/>
            <person name="Liu Z."/>
            <person name="Liu J."/>
            <person name="Guo Q."/>
            <person name="Huang H."/>
            <person name="Sederoff R.R."/>
            <person name="Wang G."/>
            <person name="Qu G."/>
            <person name="Chen S."/>
        </authorList>
    </citation>
    <scope>NUCLEOTIDE SEQUENCE</scope>
    <source>
        <strain evidence="9">SC-2020</strain>
    </source>
</reference>
<protein>
    <submittedName>
        <fullName evidence="9">Protein kinase</fullName>
    </submittedName>
</protein>
<accession>A0AAD6QS90</accession>